<proteinExistence type="predicted"/>
<evidence type="ECO:0000313" key="2">
    <source>
        <dbReference type="Proteomes" id="UP000070444"/>
    </source>
</evidence>
<reference evidence="1 2" key="1">
    <citation type="journal article" date="2015" name="Genome Biol. Evol.">
        <title>Phylogenomic analyses indicate that early fungi evolved digesting cell walls of algal ancestors of land plants.</title>
        <authorList>
            <person name="Chang Y."/>
            <person name="Wang S."/>
            <person name="Sekimoto S."/>
            <person name="Aerts A.L."/>
            <person name="Choi C."/>
            <person name="Clum A."/>
            <person name="LaButti K.M."/>
            <person name="Lindquist E.A."/>
            <person name="Yee Ngan C."/>
            <person name="Ohm R.A."/>
            <person name="Salamov A.A."/>
            <person name="Grigoriev I.V."/>
            <person name="Spatafora J.W."/>
            <person name="Berbee M.L."/>
        </authorList>
    </citation>
    <scope>NUCLEOTIDE SEQUENCE [LARGE SCALE GENOMIC DNA]</scope>
    <source>
        <strain evidence="1 2">NRRL 28638</strain>
    </source>
</reference>
<organism evidence="1 2">
    <name type="scientific">Conidiobolus coronatus (strain ATCC 28846 / CBS 209.66 / NRRL 28638)</name>
    <name type="common">Delacroixia coronata</name>
    <dbReference type="NCBI Taxonomy" id="796925"/>
    <lineage>
        <taxon>Eukaryota</taxon>
        <taxon>Fungi</taxon>
        <taxon>Fungi incertae sedis</taxon>
        <taxon>Zoopagomycota</taxon>
        <taxon>Entomophthoromycotina</taxon>
        <taxon>Entomophthoromycetes</taxon>
        <taxon>Entomophthorales</taxon>
        <taxon>Ancylistaceae</taxon>
        <taxon>Conidiobolus</taxon>
    </lineage>
</organism>
<dbReference type="EMBL" id="KQ964586">
    <property type="protein sequence ID" value="KXN68263.1"/>
    <property type="molecule type" value="Genomic_DNA"/>
</dbReference>
<sequence>MLIINPSWYPIWGIRNKLISNKLINIKDELSLNYLLLNSNYGNKINQLWYNRLNLVVQLASDESIKLKEFEIFYKFTSQNSRNYYYWNYLLQLDFSFNEFQTIYDKFLKLFLSNPFELGGFNCLLHYSITHFNLNKRFLLTLIENYPNLLILYSNNECTWSGYFLLLSSVKINSQLFDVQQVLVNQLSSLKIDKLNHVGEYWKLKCEMVYYSYESEDQSKTLKHMLEIKQSGHI</sequence>
<keyword evidence="2" id="KW-1185">Reference proteome</keyword>
<accession>A0A137NZJ8</accession>
<protein>
    <recommendedName>
        <fullName evidence="3">Protein prenylyltransferase</fullName>
    </recommendedName>
</protein>
<dbReference type="Gene3D" id="1.25.40.120">
    <property type="entry name" value="Protein prenylyltransferase"/>
    <property type="match status" value="1"/>
</dbReference>
<dbReference type="Proteomes" id="UP000070444">
    <property type="component" value="Unassembled WGS sequence"/>
</dbReference>
<evidence type="ECO:0000313" key="1">
    <source>
        <dbReference type="EMBL" id="KXN68263.1"/>
    </source>
</evidence>
<dbReference type="SUPFAM" id="SSF48439">
    <property type="entry name" value="Protein prenylyltransferase"/>
    <property type="match status" value="1"/>
</dbReference>
<gene>
    <name evidence="1" type="ORF">CONCODRAFT_19100</name>
</gene>
<name>A0A137NZJ8_CONC2</name>
<dbReference type="AlphaFoldDB" id="A0A137NZJ8"/>
<evidence type="ECO:0008006" key="3">
    <source>
        <dbReference type="Google" id="ProtNLM"/>
    </source>
</evidence>